<dbReference type="EMBL" id="LWDV01000008">
    <property type="protein sequence ID" value="OCL27206.1"/>
    <property type="molecule type" value="Genomic_DNA"/>
</dbReference>
<evidence type="ECO:0000256" key="3">
    <source>
        <dbReference type="ARBA" id="ARBA00022475"/>
    </source>
</evidence>
<evidence type="ECO:0000256" key="6">
    <source>
        <dbReference type="ARBA" id="ARBA00023136"/>
    </source>
</evidence>
<dbReference type="OrthoDB" id="9761224at2"/>
<feature type="transmembrane region" description="Helical" evidence="7">
    <location>
        <begin position="188"/>
        <end position="206"/>
    </location>
</feature>
<feature type="transmembrane region" description="Helical" evidence="7">
    <location>
        <begin position="427"/>
        <end position="447"/>
    </location>
</feature>
<feature type="transmembrane region" description="Helical" evidence="7">
    <location>
        <begin position="62"/>
        <end position="81"/>
    </location>
</feature>
<feature type="transmembrane region" description="Helical" evidence="7">
    <location>
        <begin position="6"/>
        <end position="22"/>
    </location>
</feature>
<keyword evidence="3" id="KW-1003">Cell membrane</keyword>
<evidence type="ECO:0000313" key="10">
    <source>
        <dbReference type="Proteomes" id="UP000093514"/>
    </source>
</evidence>
<dbReference type="AlphaFoldDB" id="A0A1C0AAA3"/>
<feature type="transmembrane region" description="Helical" evidence="7">
    <location>
        <begin position="87"/>
        <end position="110"/>
    </location>
</feature>
<dbReference type="GO" id="GO:0005886">
    <property type="term" value="C:plasma membrane"/>
    <property type="evidence" value="ECO:0007669"/>
    <property type="project" value="UniProtKB-SubCell"/>
</dbReference>
<accession>A0A1C0AAA3</accession>
<dbReference type="Proteomes" id="UP000093514">
    <property type="component" value="Unassembled WGS sequence"/>
</dbReference>
<protein>
    <submittedName>
        <fullName evidence="9">Carbon starvation protein CstA</fullName>
    </submittedName>
</protein>
<feature type="domain" description="CstA N-terminal" evidence="8">
    <location>
        <begin position="2"/>
        <end position="345"/>
    </location>
</feature>
<comment type="similarity">
    <text evidence="2">Belongs to the peptide transporter carbon starvation (CstA) (TC 2.A.114) family.</text>
</comment>
<evidence type="ECO:0000256" key="7">
    <source>
        <dbReference type="SAM" id="Phobius"/>
    </source>
</evidence>
<feature type="transmembrane region" description="Helical" evidence="7">
    <location>
        <begin position="453"/>
        <end position="479"/>
    </location>
</feature>
<evidence type="ECO:0000259" key="8">
    <source>
        <dbReference type="Pfam" id="PF02554"/>
    </source>
</evidence>
<organism evidence="9 10">
    <name type="scientific">Orenia metallireducens</name>
    <dbReference type="NCBI Taxonomy" id="1413210"/>
    <lineage>
        <taxon>Bacteria</taxon>
        <taxon>Bacillati</taxon>
        <taxon>Bacillota</taxon>
        <taxon>Clostridia</taxon>
        <taxon>Halanaerobiales</taxon>
        <taxon>Halobacteroidaceae</taxon>
        <taxon>Orenia</taxon>
    </lineage>
</organism>
<feature type="transmembrane region" description="Helical" evidence="7">
    <location>
        <begin position="249"/>
        <end position="267"/>
    </location>
</feature>
<keyword evidence="10" id="KW-1185">Reference proteome</keyword>
<keyword evidence="5 7" id="KW-1133">Transmembrane helix</keyword>
<reference evidence="10" key="1">
    <citation type="submission" date="2016-07" db="EMBL/GenBank/DDBJ databases">
        <authorList>
            <person name="Florea S."/>
            <person name="Webb J.S."/>
            <person name="Jaromczyk J."/>
            <person name="Schardl C.L."/>
        </authorList>
    </citation>
    <scope>NUCLEOTIDE SEQUENCE [LARGE SCALE GENOMIC DNA]</scope>
    <source>
        <strain evidence="10">Z6</strain>
    </source>
</reference>
<feature type="domain" description="CstA N-terminal" evidence="8">
    <location>
        <begin position="359"/>
        <end position="500"/>
    </location>
</feature>
<dbReference type="InterPro" id="IPR051605">
    <property type="entry name" value="CstA"/>
</dbReference>
<feature type="transmembrane region" description="Helical" evidence="7">
    <location>
        <begin position="324"/>
        <end position="350"/>
    </location>
</feature>
<dbReference type="Pfam" id="PF02554">
    <property type="entry name" value="CstA"/>
    <property type="match status" value="2"/>
</dbReference>
<gene>
    <name evidence="9" type="ORF">U472_06975</name>
</gene>
<dbReference type="PANTHER" id="PTHR30252:SF0">
    <property type="entry name" value="PEPTIDE TRANSPORTER CSTA"/>
    <property type="match status" value="1"/>
</dbReference>
<sequence length="555" mass="59914">MNSVVVLIFSILWFVLAYKWYGKKLEKRLIQPNDQRATPAVEFNDGMDYYPSKPVMLFGHHFSSVAGAGPILGPIAAFAAFGWAGTLLWILFGTIFIGGVHDYLSLMLSVRFKGDSLPEIAQEAIGRRARNLFSVFVLLTIILVVGVFGFVAAKTLASTPSVVIPTFGIIPIAMLFGFMIYKLDFSTILGTIIALAGLFCLIWLGYEYPISLPFSSQANFGIWFVLLMGYGLIASVLPVWMLLQPRDYISNWILVIGMALGFLGIFVTHPTVNAPALTSLNSASGPIWPTICIVVACGAISGFHSIIASGTTSKQLAKESDGRLIGYGTMLTEGLLAVIALLAVSAGLFWDAPVGMEKFGFLSVLNSGGPIKAFGLGYGRLVEPFIGTFGMLFGITMLKTFVMTTLDTCIRLGRMISAELVGPKVPLLKNKFAGSIFIAIPAFFVGYTGTYNIIWPIFGAANQLIGALSLLVITAYLVGVKKPTKYTLYPAIFMVITTIASLLYQGYNFLVKSNPDYILGGTAIVLIVLAVVVADEARKIVTQGKGDNLEVELQS</sequence>
<feature type="transmembrane region" description="Helical" evidence="7">
    <location>
        <begin position="385"/>
        <end position="406"/>
    </location>
</feature>
<evidence type="ECO:0000256" key="2">
    <source>
        <dbReference type="ARBA" id="ARBA00007755"/>
    </source>
</evidence>
<dbReference type="GO" id="GO:0009267">
    <property type="term" value="P:cellular response to starvation"/>
    <property type="evidence" value="ECO:0007669"/>
    <property type="project" value="InterPro"/>
</dbReference>
<keyword evidence="4 7" id="KW-0812">Transmembrane</keyword>
<feature type="transmembrane region" description="Helical" evidence="7">
    <location>
        <begin position="287"/>
        <end position="312"/>
    </location>
</feature>
<feature type="transmembrane region" description="Helical" evidence="7">
    <location>
        <begin position="218"/>
        <end position="242"/>
    </location>
</feature>
<dbReference type="RefSeq" id="WP_068716851.1">
    <property type="nucleotide sequence ID" value="NZ_LWDV01000008.1"/>
</dbReference>
<proteinExistence type="inferred from homology"/>
<feature type="transmembrane region" description="Helical" evidence="7">
    <location>
        <begin position="162"/>
        <end position="181"/>
    </location>
</feature>
<name>A0A1C0AAA3_9FIRM</name>
<reference evidence="9 10" key="2">
    <citation type="submission" date="2016-08" db="EMBL/GenBank/DDBJ databases">
        <title>Orenia metallireducens sp. nov. strain Z6, a Novel Metal-reducing Firmicute from the Deep Subsurface.</title>
        <authorList>
            <person name="Maxim B.I."/>
            <person name="Kenneth K."/>
            <person name="Flynn T.M."/>
            <person name="Oloughlin E.J."/>
            <person name="Locke R.A."/>
            <person name="Weber J.R."/>
            <person name="Egan S.M."/>
            <person name="Mackie R.I."/>
            <person name="Cann I.K."/>
        </authorList>
    </citation>
    <scope>NUCLEOTIDE SEQUENCE [LARGE SCALE GENOMIC DNA]</scope>
    <source>
        <strain evidence="9 10">Z6</strain>
    </source>
</reference>
<dbReference type="InterPro" id="IPR003706">
    <property type="entry name" value="CstA_N"/>
</dbReference>
<comment type="subcellular location">
    <subcellularLocation>
        <location evidence="1">Cell membrane</location>
        <topology evidence="1">Multi-pass membrane protein</topology>
    </subcellularLocation>
</comment>
<comment type="caution">
    <text evidence="9">The sequence shown here is derived from an EMBL/GenBank/DDBJ whole genome shotgun (WGS) entry which is preliminary data.</text>
</comment>
<evidence type="ECO:0000313" key="9">
    <source>
        <dbReference type="EMBL" id="OCL27206.1"/>
    </source>
</evidence>
<evidence type="ECO:0000256" key="4">
    <source>
        <dbReference type="ARBA" id="ARBA00022692"/>
    </source>
</evidence>
<feature type="transmembrane region" description="Helical" evidence="7">
    <location>
        <begin position="517"/>
        <end position="534"/>
    </location>
</feature>
<feature type="transmembrane region" description="Helical" evidence="7">
    <location>
        <begin position="131"/>
        <end position="150"/>
    </location>
</feature>
<keyword evidence="6 7" id="KW-0472">Membrane</keyword>
<evidence type="ECO:0000256" key="5">
    <source>
        <dbReference type="ARBA" id="ARBA00022989"/>
    </source>
</evidence>
<evidence type="ECO:0000256" key="1">
    <source>
        <dbReference type="ARBA" id="ARBA00004651"/>
    </source>
</evidence>
<feature type="transmembrane region" description="Helical" evidence="7">
    <location>
        <begin position="486"/>
        <end position="505"/>
    </location>
</feature>
<dbReference type="PANTHER" id="PTHR30252">
    <property type="entry name" value="INNER MEMBRANE PEPTIDE TRANSPORTER"/>
    <property type="match status" value="1"/>
</dbReference>